<evidence type="ECO:0000313" key="1">
    <source>
        <dbReference type="EMBL" id="SEQ58374.1"/>
    </source>
</evidence>
<dbReference type="InParanoid" id="A0A1H9H7P4"/>
<dbReference type="RefSeq" id="WP_090168762.1">
    <property type="nucleotide sequence ID" value="NZ_FOFB01000012.1"/>
</dbReference>
<dbReference type="AlphaFoldDB" id="A0A1H9H7P4"/>
<keyword evidence="2" id="KW-1185">Reference proteome</keyword>
<gene>
    <name evidence="1" type="ORF">SAMN05444359_11250</name>
</gene>
<dbReference type="EMBL" id="FOFB01000012">
    <property type="protein sequence ID" value="SEQ58374.1"/>
    <property type="molecule type" value="Genomic_DNA"/>
</dbReference>
<dbReference type="PROSITE" id="PS51257">
    <property type="entry name" value="PROKAR_LIPOPROTEIN"/>
    <property type="match status" value="1"/>
</dbReference>
<accession>A0A1H9H7P4</accession>
<reference evidence="2" key="1">
    <citation type="submission" date="2016-10" db="EMBL/GenBank/DDBJ databases">
        <authorList>
            <person name="Varghese N."/>
            <person name="Submissions S."/>
        </authorList>
    </citation>
    <scope>NUCLEOTIDE SEQUENCE [LARGE SCALE GENOMIC DNA]</scope>
    <source>
        <strain evidence="2">DSM 24740</strain>
    </source>
</reference>
<dbReference type="Proteomes" id="UP000199021">
    <property type="component" value="Unassembled WGS sequence"/>
</dbReference>
<sequence length="207" mass="22758">MRLLTLLATAVLLAGCVHDKDDFNLFVAESGASLTHYIGGDGDTRQKSDDDPWDTIGEKYGMGRVYSGKSDDDDPWDTMRDNFTVESVHMGRGKVLKFKGKPVVKMLFVSVSVHRGEAEAFWNGFGELFPAAGNGKVALTLIEVRGEIGRFIAADGRSLFAVHIPADWEPGLVLQGEAYLLDTEKRLPLIGAMVWEVDRNLSEPTIN</sequence>
<proteinExistence type="predicted"/>
<dbReference type="OrthoDB" id="1494300at2"/>
<protein>
    <submittedName>
        <fullName evidence="1">Uncharacterized protein</fullName>
    </submittedName>
</protein>
<evidence type="ECO:0000313" key="2">
    <source>
        <dbReference type="Proteomes" id="UP000199021"/>
    </source>
</evidence>
<name>A0A1H9H7P4_9BACT</name>
<organism evidence="1 2">
    <name type="scientific">Neolewinella agarilytica</name>
    <dbReference type="NCBI Taxonomy" id="478744"/>
    <lineage>
        <taxon>Bacteria</taxon>
        <taxon>Pseudomonadati</taxon>
        <taxon>Bacteroidota</taxon>
        <taxon>Saprospiria</taxon>
        <taxon>Saprospirales</taxon>
        <taxon>Lewinellaceae</taxon>
        <taxon>Neolewinella</taxon>
    </lineage>
</organism>